<gene>
    <name evidence="3" type="ORF">JOF53_005430</name>
</gene>
<evidence type="ECO:0000313" key="4">
    <source>
        <dbReference type="Proteomes" id="UP001519363"/>
    </source>
</evidence>
<dbReference type="InterPro" id="IPR052520">
    <property type="entry name" value="ATL_DNA_repair"/>
</dbReference>
<dbReference type="CDD" id="cd06445">
    <property type="entry name" value="ATase"/>
    <property type="match status" value="1"/>
</dbReference>
<reference evidence="3 4" key="1">
    <citation type="submission" date="2021-03" db="EMBL/GenBank/DDBJ databases">
        <title>Sequencing the genomes of 1000 actinobacteria strains.</title>
        <authorList>
            <person name="Klenk H.-P."/>
        </authorList>
    </citation>
    <scope>NUCLEOTIDE SEQUENCE [LARGE SCALE GENOMIC DNA]</scope>
    <source>
        <strain evidence="3 4">DSM 44580</strain>
    </source>
</reference>
<protein>
    <submittedName>
        <fullName evidence="3">Alkylated DNA nucleotide flippase Atl1</fullName>
    </submittedName>
</protein>
<dbReference type="InterPro" id="IPR036388">
    <property type="entry name" value="WH-like_DNA-bd_sf"/>
</dbReference>
<organism evidence="3 4">
    <name type="scientific">Crossiella equi</name>
    <dbReference type="NCBI Taxonomy" id="130796"/>
    <lineage>
        <taxon>Bacteria</taxon>
        <taxon>Bacillati</taxon>
        <taxon>Actinomycetota</taxon>
        <taxon>Actinomycetes</taxon>
        <taxon>Pseudonocardiales</taxon>
        <taxon>Pseudonocardiaceae</taxon>
        <taxon>Crossiella</taxon>
    </lineage>
</organism>
<evidence type="ECO:0000313" key="3">
    <source>
        <dbReference type="EMBL" id="MBP2476558.1"/>
    </source>
</evidence>
<evidence type="ECO:0000256" key="1">
    <source>
        <dbReference type="ARBA" id="ARBA00022763"/>
    </source>
</evidence>
<accession>A0ABS5AJ01</accession>
<name>A0ABS5AJ01_9PSEU</name>
<dbReference type="EMBL" id="JAGIOO010000001">
    <property type="protein sequence ID" value="MBP2476558.1"/>
    <property type="molecule type" value="Genomic_DNA"/>
</dbReference>
<comment type="caution">
    <text evidence="3">The sequence shown here is derived from an EMBL/GenBank/DDBJ whole genome shotgun (WGS) entry which is preliminary data.</text>
</comment>
<dbReference type="InterPro" id="IPR036217">
    <property type="entry name" value="MethylDNA_cys_MeTrfase_DNAb"/>
</dbReference>
<dbReference type="PANTHER" id="PTHR42942:SF1">
    <property type="entry name" value="ALKYLTRANSFERASE-LIKE PROTEIN 1"/>
    <property type="match status" value="1"/>
</dbReference>
<sequence length="106" mass="11673">MDDETIERVRAAVLSIPAGQVATYGDVADVSRAPSPRLVGRVLSEDGHDLPWHRVLRANGTCAPHLAREQLALLRAEGVLADGERVNLREYRWEAVPPPEEPPSLF</sequence>
<dbReference type="InterPro" id="IPR014048">
    <property type="entry name" value="MethylDNA_cys_MeTrfase_DNA-bd"/>
</dbReference>
<dbReference type="SUPFAM" id="SSF46767">
    <property type="entry name" value="Methylated DNA-protein cysteine methyltransferase, C-terminal domain"/>
    <property type="match status" value="1"/>
</dbReference>
<keyword evidence="1" id="KW-0227">DNA damage</keyword>
<evidence type="ECO:0000259" key="2">
    <source>
        <dbReference type="Pfam" id="PF01035"/>
    </source>
</evidence>
<dbReference type="Pfam" id="PF01035">
    <property type="entry name" value="DNA_binding_1"/>
    <property type="match status" value="1"/>
</dbReference>
<keyword evidence="4" id="KW-1185">Reference proteome</keyword>
<dbReference type="Gene3D" id="1.10.10.10">
    <property type="entry name" value="Winged helix-like DNA-binding domain superfamily/Winged helix DNA-binding domain"/>
    <property type="match status" value="1"/>
</dbReference>
<dbReference type="PANTHER" id="PTHR42942">
    <property type="entry name" value="6-O-METHYLGUANINE DNA METHYLTRANSFERASE"/>
    <property type="match status" value="1"/>
</dbReference>
<dbReference type="Proteomes" id="UP001519363">
    <property type="component" value="Unassembled WGS sequence"/>
</dbReference>
<dbReference type="RefSeq" id="WP_209707308.1">
    <property type="nucleotide sequence ID" value="NZ_JAGIOO010000001.1"/>
</dbReference>
<proteinExistence type="predicted"/>
<feature type="domain" description="Methylated-DNA-[protein]-cysteine S-methyltransferase DNA binding" evidence="2">
    <location>
        <begin position="7"/>
        <end position="79"/>
    </location>
</feature>